<dbReference type="Proteomes" id="UP000321362">
    <property type="component" value="Chromosome"/>
</dbReference>
<keyword evidence="2 4" id="KW-0378">Hydrolase</keyword>
<dbReference type="GO" id="GO:0046872">
    <property type="term" value="F:metal ion binding"/>
    <property type="evidence" value="ECO:0007669"/>
    <property type="project" value="UniProtKB-KW"/>
</dbReference>
<dbReference type="InterPro" id="IPR023214">
    <property type="entry name" value="HAD_sf"/>
</dbReference>
<dbReference type="RefSeq" id="WP_147060010.1">
    <property type="nucleotide sequence ID" value="NZ_CP042437.1"/>
</dbReference>
<dbReference type="SFLD" id="SFLDG01129">
    <property type="entry name" value="C1.5:_HAD__Beta-PGM__Phosphata"/>
    <property type="match status" value="1"/>
</dbReference>
<evidence type="ECO:0000256" key="3">
    <source>
        <dbReference type="ARBA" id="ARBA00022842"/>
    </source>
</evidence>
<proteinExistence type="predicted"/>
<dbReference type="PANTHER" id="PTHR46470">
    <property type="entry name" value="N-ACYLNEURAMINATE-9-PHOSPHATASE"/>
    <property type="match status" value="1"/>
</dbReference>
<dbReference type="SUPFAM" id="SSF56784">
    <property type="entry name" value="HAD-like"/>
    <property type="match status" value="1"/>
</dbReference>
<dbReference type="InterPro" id="IPR036412">
    <property type="entry name" value="HAD-like_sf"/>
</dbReference>
<evidence type="ECO:0000256" key="1">
    <source>
        <dbReference type="ARBA" id="ARBA00022723"/>
    </source>
</evidence>
<dbReference type="OrthoDB" id="7059729at2"/>
<evidence type="ECO:0000256" key="2">
    <source>
        <dbReference type="ARBA" id="ARBA00022801"/>
    </source>
</evidence>
<evidence type="ECO:0000313" key="4">
    <source>
        <dbReference type="EMBL" id="QEC79938.1"/>
    </source>
</evidence>
<dbReference type="SFLD" id="SFLDS00003">
    <property type="entry name" value="Haloacid_Dehalogenase"/>
    <property type="match status" value="1"/>
</dbReference>
<evidence type="ECO:0000313" key="5">
    <source>
        <dbReference type="Proteomes" id="UP000321362"/>
    </source>
</evidence>
<dbReference type="Gene3D" id="3.40.50.1000">
    <property type="entry name" value="HAD superfamily/HAD-like"/>
    <property type="match status" value="1"/>
</dbReference>
<dbReference type="AlphaFoldDB" id="A0A5B8WDD4"/>
<dbReference type="Pfam" id="PF00702">
    <property type="entry name" value="Hydrolase"/>
    <property type="match status" value="1"/>
</dbReference>
<sequence>MKKAIILDLDNTIYPVSSISGNLFEAVFGFVDTLAEEIGAEEIEKAKAEMQRRPYQQVAEKFNFSETAKNKGLDLLKDLEYALPMRPYEEYKYISETPIDKYLVTTGFTKLQWSKIRLLGIEADFKGIYIVDPQISSETKKDIFTMIMSNNNYRPEELLVIGDDPESEIKAAGSLGIDTFLFDPEDRHADAVVTHSSKSLKDAVLVFM</sequence>
<keyword evidence="3" id="KW-0460">Magnesium</keyword>
<name>A0A5B8WDD4_9SPHI</name>
<keyword evidence="5" id="KW-1185">Reference proteome</keyword>
<gene>
    <name evidence="4" type="ORF">FSB76_29745</name>
</gene>
<reference evidence="4 5" key="1">
    <citation type="journal article" date="2013" name="J. Microbiol.">
        <title>Mucilaginibacter ginsenosidivorax sp. nov., with ginsenoside converting activity isolated from sediment.</title>
        <authorList>
            <person name="Kim J.K."/>
            <person name="Choi T.E."/>
            <person name="Liu Q.M."/>
            <person name="Park H.Y."/>
            <person name="Yi T.H."/>
            <person name="Yoon M.H."/>
            <person name="Kim S.C."/>
            <person name="Im W.T."/>
        </authorList>
    </citation>
    <scope>NUCLEOTIDE SEQUENCE [LARGE SCALE GENOMIC DNA]</scope>
    <source>
        <strain evidence="4 5">KHI28</strain>
    </source>
</reference>
<organism evidence="4 5">
    <name type="scientific">Mucilaginibacter ginsenosidivorax</name>
    <dbReference type="NCBI Taxonomy" id="862126"/>
    <lineage>
        <taxon>Bacteria</taxon>
        <taxon>Pseudomonadati</taxon>
        <taxon>Bacteroidota</taxon>
        <taxon>Sphingobacteriia</taxon>
        <taxon>Sphingobacteriales</taxon>
        <taxon>Sphingobacteriaceae</taxon>
        <taxon>Mucilaginibacter</taxon>
    </lineage>
</organism>
<dbReference type="InterPro" id="IPR051400">
    <property type="entry name" value="HAD-like_hydrolase"/>
</dbReference>
<dbReference type="EMBL" id="CP042437">
    <property type="protein sequence ID" value="QEC79938.1"/>
    <property type="molecule type" value="Genomic_DNA"/>
</dbReference>
<protein>
    <submittedName>
        <fullName evidence="4">HAD family hydrolase</fullName>
    </submittedName>
</protein>
<dbReference type="KEGG" id="mgk:FSB76_29745"/>
<dbReference type="Gene3D" id="1.10.150.520">
    <property type="match status" value="1"/>
</dbReference>
<accession>A0A5B8WDD4</accession>
<dbReference type="PANTHER" id="PTHR46470:SF2">
    <property type="entry name" value="GLYCERALDEHYDE 3-PHOSPHATE PHOSPHATASE"/>
    <property type="match status" value="1"/>
</dbReference>
<keyword evidence="1" id="KW-0479">Metal-binding</keyword>
<dbReference type="GO" id="GO:0016791">
    <property type="term" value="F:phosphatase activity"/>
    <property type="evidence" value="ECO:0007669"/>
    <property type="project" value="TreeGrafter"/>
</dbReference>